<dbReference type="PANTHER" id="PTHR39428">
    <property type="entry name" value="F420H(2)-DEPENDENT QUINONE REDUCTASE RV1261C"/>
    <property type="match status" value="1"/>
</dbReference>
<evidence type="ECO:0000313" key="4">
    <source>
        <dbReference type="Proteomes" id="UP000567922"/>
    </source>
</evidence>
<dbReference type="OrthoDB" id="8225825at2"/>
<evidence type="ECO:0000313" key="3">
    <source>
        <dbReference type="EMBL" id="MBB3035739.1"/>
    </source>
</evidence>
<dbReference type="InterPro" id="IPR012349">
    <property type="entry name" value="Split_barrel_FMN-bd"/>
</dbReference>
<evidence type="ECO:0000256" key="1">
    <source>
        <dbReference type="ARBA" id="ARBA00008710"/>
    </source>
</evidence>
<dbReference type="Pfam" id="PF04075">
    <property type="entry name" value="F420H2_quin_red"/>
    <property type="match status" value="1"/>
</dbReference>
<sequence length="143" mass="16533">MTEHSGIFKLVMRVGAKVETWRFRRSGGTSKFMGNEQLLLTTVGRKSGKERTTPLFYGRDGDRLIVIASFGGSDTHPAWYLNLRDRGEGWVELGKDKFRVTPELLEGEERERNWRAMSEFWPDYDKYTTKTSRTIPVVALVRN</sequence>
<dbReference type="InterPro" id="IPR004378">
    <property type="entry name" value="F420H2_quin_Rdtase"/>
</dbReference>
<dbReference type="PANTHER" id="PTHR39428:SF3">
    <property type="entry name" value="DEAZAFLAVIN-DEPENDENT NITROREDUCTASE"/>
    <property type="match status" value="1"/>
</dbReference>
<dbReference type="Proteomes" id="UP000567922">
    <property type="component" value="Unassembled WGS sequence"/>
</dbReference>
<comment type="caution">
    <text evidence="3">The sequence shown here is derived from an EMBL/GenBank/DDBJ whole genome shotgun (WGS) entry which is preliminary data.</text>
</comment>
<dbReference type="Gene3D" id="2.30.110.10">
    <property type="entry name" value="Electron Transport, Fmn-binding Protein, Chain A"/>
    <property type="match status" value="1"/>
</dbReference>
<comment type="catalytic activity">
    <reaction evidence="2">
        <text>oxidized coenzyme F420-(gamma-L-Glu)(n) + a quinol + H(+) = reduced coenzyme F420-(gamma-L-Glu)(n) + a quinone</text>
        <dbReference type="Rhea" id="RHEA:39663"/>
        <dbReference type="Rhea" id="RHEA-COMP:12939"/>
        <dbReference type="Rhea" id="RHEA-COMP:14378"/>
        <dbReference type="ChEBI" id="CHEBI:15378"/>
        <dbReference type="ChEBI" id="CHEBI:24646"/>
        <dbReference type="ChEBI" id="CHEBI:132124"/>
        <dbReference type="ChEBI" id="CHEBI:133980"/>
        <dbReference type="ChEBI" id="CHEBI:139511"/>
    </reaction>
</comment>
<gene>
    <name evidence="3" type="ORF">FHU29_000173</name>
</gene>
<dbReference type="EMBL" id="JACHWS010000001">
    <property type="protein sequence ID" value="MBB3035739.1"/>
    <property type="molecule type" value="Genomic_DNA"/>
</dbReference>
<dbReference type="GO" id="GO:0005886">
    <property type="term" value="C:plasma membrane"/>
    <property type="evidence" value="ECO:0007669"/>
    <property type="project" value="TreeGrafter"/>
</dbReference>
<protein>
    <submittedName>
        <fullName evidence="3">Deazaflavin-dependent oxidoreductase (Nitroreductase family)</fullName>
    </submittedName>
</protein>
<dbReference type="RefSeq" id="WP_064440727.1">
    <property type="nucleotide sequence ID" value="NZ_BDDI01000009.1"/>
</dbReference>
<dbReference type="AlphaFoldDB" id="A0A839RHH8"/>
<dbReference type="NCBIfam" id="TIGR00026">
    <property type="entry name" value="hi_GC_TIGR00026"/>
    <property type="match status" value="1"/>
</dbReference>
<accession>A0A839RHH8</accession>
<dbReference type="GO" id="GO:0070967">
    <property type="term" value="F:coenzyme F420 binding"/>
    <property type="evidence" value="ECO:0007669"/>
    <property type="project" value="TreeGrafter"/>
</dbReference>
<proteinExistence type="inferred from homology"/>
<comment type="similarity">
    <text evidence="1">Belongs to the F420H(2)-dependent quinone reductase family.</text>
</comment>
<organism evidence="3 4">
    <name type="scientific">Hoyosella altamirensis</name>
    <dbReference type="NCBI Taxonomy" id="616997"/>
    <lineage>
        <taxon>Bacteria</taxon>
        <taxon>Bacillati</taxon>
        <taxon>Actinomycetota</taxon>
        <taxon>Actinomycetes</taxon>
        <taxon>Mycobacteriales</taxon>
        <taxon>Hoyosellaceae</taxon>
        <taxon>Hoyosella</taxon>
    </lineage>
</organism>
<dbReference type="GO" id="GO:0016491">
    <property type="term" value="F:oxidoreductase activity"/>
    <property type="evidence" value="ECO:0007669"/>
    <property type="project" value="InterPro"/>
</dbReference>
<reference evidence="3 4" key="1">
    <citation type="submission" date="2020-08" db="EMBL/GenBank/DDBJ databases">
        <title>Sequencing the genomes of 1000 actinobacteria strains.</title>
        <authorList>
            <person name="Klenk H.-P."/>
        </authorList>
    </citation>
    <scope>NUCLEOTIDE SEQUENCE [LARGE SCALE GENOMIC DNA]</scope>
    <source>
        <strain evidence="3 4">DSM 45258</strain>
    </source>
</reference>
<keyword evidence="4" id="KW-1185">Reference proteome</keyword>
<name>A0A839RHH8_9ACTN</name>
<evidence type="ECO:0000256" key="2">
    <source>
        <dbReference type="ARBA" id="ARBA00049106"/>
    </source>
</evidence>